<dbReference type="OrthoDB" id="10556390at2759"/>
<feature type="compositionally biased region" description="Acidic residues" evidence="2">
    <location>
        <begin position="178"/>
        <end position="191"/>
    </location>
</feature>
<feature type="region of interest" description="Disordered" evidence="2">
    <location>
        <begin position="1"/>
        <end position="109"/>
    </location>
</feature>
<evidence type="ECO:0000256" key="1">
    <source>
        <dbReference type="SAM" id="Coils"/>
    </source>
</evidence>
<dbReference type="Proteomes" id="UP000076738">
    <property type="component" value="Unassembled WGS sequence"/>
</dbReference>
<feature type="region of interest" description="Disordered" evidence="2">
    <location>
        <begin position="645"/>
        <end position="744"/>
    </location>
</feature>
<dbReference type="AlphaFoldDB" id="A0A167K4U7"/>
<feature type="compositionally biased region" description="Low complexity" evidence="2">
    <location>
        <begin position="256"/>
        <end position="285"/>
    </location>
</feature>
<feature type="compositionally biased region" description="Low complexity" evidence="2">
    <location>
        <begin position="371"/>
        <end position="389"/>
    </location>
</feature>
<feature type="compositionally biased region" description="Low complexity" evidence="2">
    <location>
        <begin position="472"/>
        <end position="482"/>
    </location>
</feature>
<feature type="compositionally biased region" description="Pro residues" evidence="2">
    <location>
        <begin position="454"/>
        <end position="471"/>
    </location>
</feature>
<sequence length="876" mass="93222">MAQLHYPQSHYHAQQQQQQVQQPPTIRQLLQSRSQHATALGPPSTSRDSSYTDVSVDDSPSLYSRGEFSPPMQWQTSFQPHRQPPAHFHPQHAHPRMQHPSRRPDTASTFDSALSFSSDASGVESLYSASHALNGLLPSITEPQQPEYVVHRERVELSPVAERRQERAVPTHVGSGWFEEETEEEDADEESTASHASATVCTLAEKVSLLPQTPIALNFPTVPAVHRKPPPAPPSPSPGREKSLPASPRPPPSPRSPQVNSPSLTQASPNLSASHPSAPLASHLSYTGPKMTFLSPAPWEEEEEYDAEDALAILEKGREQRPRKVSEDRASGSGKGKLKQLGMGNLKKESLSQERDRAELKGLGLISPAKGSSAHTTSSGSSQSGGSAQPALVVKQQVRGRSRSRPPSPVLVIPATVPVAPPPPPTPSTATAPPGKKSVGHKFSLPRLRHAFQPQPPPGPGPNGKPPPIPSPSTASFTSSLPSPSPLETDFPRTPTSASNTSLGLHPYSAQSPRGKSSAERQRSIEEKRSATMPEQGGAGITLISLEQARVMAGQPHPHAQQSRQQSLPTPRLSSNENLAATAGGANGKDKDKVLKGKRSFLRLFNSPNLPGAPFGRESKEVHREDFVPPVPALPAAYLALPSPAMTASAGSSPQNSPPQAIGQQSLRERRQAVRPSPPLEVNVMISRASSSDPTMAATAAAGGGLQPLASAPPGQSAFLSGSASGLDVPKTPRTPAPPPLTLRPVSTAFSAGFASLLVDGVQNSNSPAKLRQVEEEPEDPERPAYTKSAPASTTTSPILRSSPPRSASARQREKSQSAEDVIASLQGQIVASKRAWARRVEELEFEVQGLRTEVGRLEGLVRNDSHVCDRCGGAL</sequence>
<feature type="compositionally biased region" description="Basic and acidic residues" evidence="2">
    <location>
        <begin position="315"/>
        <end position="330"/>
    </location>
</feature>
<name>A0A167K4U7_CALVF</name>
<feature type="compositionally biased region" description="Basic residues" evidence="2">
    <location>
        <begin position="89"/>
        <end position="101"/>
    </location>
</feature>
<feature type="region of interest" description="Disordered" evidence="2">
    <location>
        <begin position="163"/>
        <end position="197"/>
    </location>
</feature>
<feature type="compositionally biased region" description="Low complexity" evidence="2">
    <location>
        <begin position="78"/>
        <end position="88"/>
    </location>
</feature>
<accession>A0A167K4U7</accession>
<feature type="compositionally biased region" description="Polar residues" evidence="2">
    <location>
        <begin position="23"/>
        <end position="37"/>
    </location>
</feature>
<keyword evidence="1" id="KW-0175">Coiled coil</keyword>
<reference evidence="3 4" key="1">
    <citation type="journal article" date="2016" name="Mol. Biol. Evol.">
        <title>Comparative Genomics of Early-Diverging Mushroom-Forming Fungi Provides Insights into the Origins of Lignocellulose Decay Capabilities.</title>
        <authorList>
            <person name="Nagy L.G."/>
            <person name="Riley R."/>
            <person name="Tritt A."/>
            <person name="Adam C."/>
            <person name="Daum C."/>
            <person name="Floudas D."/>
            <person name="Sun H."/>
            <person name="Yadav J.S."/>
            <person name="Pangilinan J."/>
            <person name="Larsson K.H."/>
            <person name="Matsuura K."/>
            <person name="Barry K."/>
            <person name="Labutti K."/>
            <person name="Kuo R."/>
            <person name="Ohm R.A."/>
            <person name="Bhattacharya S.S."/>
            <person name="Shirouzu T."/>
            <person name="Yoshinaga Y."/>
            <person name="Martin F.M."/>
            <person name="Grigoriev I.V."/>
            <person name="Hibbett D.S."/>
        </authorList>
    </citation>
    <scope>NUCLEOTIDE SEQUENCE [LARGE SCALE GENOMIC DNA]</scope>
    <source>
        <strain evidence="3 4">TUFC12733</strain>
    </source>
</reference>
<feature type="region of interest" description="Disordered" evidence="2">
    <location>
        <begin position="221"/>
        <end position="594"/>
    </location>
</feature>
<feature type="compositionally biased region" description="Pro residues" evidence="2">
    <location>
        <begin position="733"/>
        <end position="742"/>
    </location>
</feature>
<gene>
    <name evidence="3" type="ORF">CALVIDRAFT_539304</name>
</gene>
<keyword evidence="4" id="KW-1185">Reference proteome</keyword>
<feature type="coiled-coil region" evidence="1">
    <location>
        <begin position="834"/>
        <end position="861"/>
    </location>
</feature>
<proteinExistence type="predicted"/>
<feature type="compositionally biased region" description="Low complexity" evidence="2">
    <location>
        <begin position="784"/>
        <end position="810"/>
    </location>
</feature>
<feature type="compositionally biased region" description="Polar residues" evidence="2">
    <location>
        <begin position="649"/>
        <end position="666"/>
    </location>
</feature>
<organism evidence="3 4">
    <name type="scientific">Calocera viscosa (strain TUFC12733)</name>
    <dbReference type="NCBI Taxonomy" id="1330018"/>
    <lineage>
        <taxon>Eukaryota</taxon>
        <taxon>Fungi</taxon>
        <taxon>Dikarya</taxon>
        <taxon>Basidiomycota</taxon>
        <taxon>Agaricomycotina</taxon>
        <taxon>Dacrymycetes</taxon>
        <taxon>Dacrymycetales</taxon>
        <taxon>Dacrymycetaceae</taxon>
        <taxon>Calocera</taxon>
    </lineage>
</organism>
<feature type="region of interest" description="Disordered" evidence="2">
    <location>
        <begin position="766"/>
        <end position="820"/>
    </location>
</feature>
<feature type="compositionally biased region" description="Basic and acidic residues" evidence="2">
    <location>
        <begin position="346"/>
        <end position="360"/>
    </location>
</feature>
<evidence type="ECO:0000313" key="4">
    <source>
        <dbReference type="Proteomes" id="UP000076738"/>
    </source>
</evidence>
<feature type="region of interest" description="Disordered" evidence="2">
    <location>
        <begin position="604"/>
        <end position="623"/>
    </location>
</feature>
<feature type="compositionally biased region" description="Low complexity" evidence="2">
    <location>
        <begin position="44"/>
        <end position="61"/>
    </location>
</feature>
<evidence type="ECO:0000313" key="3">
    <source>
        <dbReference type="EMBL" id="KZO94258.1"/>
    </source>
</evidence>
<feature type="compositionally biased region" description="Polar residues" evidence="2">
    <location>
        <begin position="560"/>
        <end position="579"/>
    </location>
</feature>
<feature type="compositionally biased region" description="Polar residues" evidence="2">
    <location>
        <begin position="494"/>
        <end position="515"/>
    </location>
</feature>
<feature type="compositionally biased region" description="Basic and acidic residues" evidence="2">
    <location>
        <begin position="517"/>
        <end position="530"/>
    </location>
</feature>
<evidence type="ECO:0000256" key="2">
    <source>
        <dbReference type="SAM" id="MobiDB-lite"/>
    </source>
</evidence>
<feature type="compositionally biased region" description="Acidic residues" evidence="2">
    <location>
        <begin position="299"/>
        <end position="309"/>
    </location>
</feature>
<dbReference type="EMBL" id="KV417296">
    <property type="protein sequence ID" value="KZO94258.1"/>
    <property type="molecule type" value="Genomic_DNA"/>
</dbReference>
<feature type="compositionally biased region" description="Low complexity" evidence="2">
    <location>
        <begin position="689"/>
        <end position="715"/>
    </location>
</feature>
<protein>
    <submittedName>
        <fullName evidence="3">Uncharacterized protein</fullName>
    </submittedName>
</protein>